<dbReference type="InterPro" id="IPR001005">
    <property type="entry name" value="SANT/Myb"/>
</dbReference>
<feature type="compositionally biased region" description="Polar residues" evidence="1">
    <location>
        <begin position="224"/>
        <end position="234"/>
    </location>
</feature>
<dbReference type="Proteomes" id="UP000265515">
    <property type="component" value="Unassembled WGS sequence"/>
</dbReference>
<dbReference type="Pfam" id="PF13837">
    <property type="entry name" value="Myb_DNA-bind_4"/>
    <property type="match status" value="1"/>
</dbReference>
<dbReference type="PANTHER" id="PTHR33492:SF11">
    <property type="entry name" value="OS04G0670900 PROTEIN"/>
    <property type="match status" value="1"/>
</dbReference>
<keyword evidence="4" id="KW-1185">Reference proteome</keyword>
<name>A0A388KX30_CHABU</name>
<evidence type="ECO:0000313" key="3">
    <source>
        <dbReference type="EMBL" id="GBG74609.1"/>
    </source>
</evidence>
<feature type="compositionally biased region" description="Gly residues" evidence="1">
    <location>
        <begin position="447"/>
        <end position="462"/>
    </location>
</feature>
<feature type="region of interest" description="Disordered" evidence="1">
    <location>
        <begin position="428"/>
        <end position="491"/>
    </location>
</feature>
<feature type="region of interest" description="Disordered" evidence="1">
    <location>
        <begin position="187"/>
        <end position="300"/>
    </location>
</feature>
<evidence type="ECO:0000313" key="4">
    <source>
        <dbReference type="Proteomes" id="UP000265515"/>
    </source>
</evidence>
<comment type="caution">
    <text evidence="3">The sequence shown here is derived from an EMBL/GenBank/DDBJ whole genome shotgun (WGS) entry which is preliminary data.</text>
</comment>
<feature type="compositionally biased region" description="Basic and acidic residues" evidence="1">
    <location>
        <begin position="24"/>
        <end position="38"/>
    </location>
</feature>
<feature type="compositionally biased region" description="Basic residues" evidence="1">
    <location>
        <begin position="277"/>
        <end position="287"/>
    </location>
</feature>
<dbReference type="EMBL" id="BFEA01000206">
    <property type="protein sequence ID" value="GBG74609.1"/>
    <property type="molecule type" value="Genomic_DNA"/>
</dbReference>
<dbReference type="Gramene" id="GBG74609">
    <property type="protein sequence ID" value="GBG74609"/>
    <property type="gene ID" value="CBR_g19017"/>
</dbReference>
<feature type="compositionally biased region" description="Acidic residues" evidence="1">
    <location>
        <begin position="240"/>
        <end position="251"/>
    </location>
</feature>
<feature type="domain" description="Myb-like" evidence="2">
    <location>
        <begin position="311"/>
        <end position="374"/>
    </location>
</feature>
<dbReference type="AlphaFoldDB" id="A0A388KX30"/>
<feature type="region of interest" description="Disordered" evidence="1">
    <location>
        <begin position="123"/>
        <end position="146"/>
    </location>
</feature>
<dbReference type="Gene3D" id="1.10.10.60">
    <property type="entry name" value="Homeodomain-like"/>
    <property type="match status" value="1"/>
</dbReference>
<feature type="compositionally biased region" description="Basic and acidic residues" evidence="1">
    <location>
        <begin position="464"/>
        <end position="474"/>
    </location>
</feature>
<feature type="compositionally biased region" description="Polar residues" evidence="1">
    <location>
        <begin position="62"/>
        <end position="80"/>
    </location>
</feature>
<dbReference type="InterPro" id="IPR044822">
    <property type="entry name" value="Myb_DNA-bind_4"/>
</dbReference>
<reference evidence="3 4" key="1">
    <citation type="journal article" date="2018" name="Cell">
        <title>The Chara Genome: Secondary Complexity and Implications for Plant Terrestrialization.</title>
        <authorList>
            <person name="Nishiyama T."/>
            <person name="Sakayama H."/>
            <person name="Vries J.D."/>
            <person name="Buschmann H."/>
            <person name="Saint-Marcoux D."/>
            <person name="Ullrich K.K."/>
            <person name="Haas F.B."/>
            <person name="Vanderstraeten L."/>
            <person name="Becker D."/>
            <person name="Lang D."/>
            <person name="Vosolsobe S."/>
            <person name="Rombauts S."/>
            <person name="Wilhelmsson P.K.I."/>
            <person name="Janitza P."/>
            <person name="Kern R."/>
            <person name="Heyl A."/>
            <person name="Rumpler F."/>
            <person name="Villalobos L.I.A.C."/>
            <person name="Clay J.M."/>
            <person name="Skokan R."/>
            <person name="Toyoda A."/>
            <person name="Suzuki Y."/>
            <person name="Kagoshima H."/>
            <person name="Schijlen E."/>
            <person name="Tajeshwar N."/>
            <person name="Catarino B."/>
            <person name="Hetherington A.J."/>
            <person name="Saltykova A."/>
            <person name="Bonnot C."/>
            <person name="Breuninger H."/>
            <person name="Symeonidi A."/>
            <person name="Radhakrishnan G.V."/>
            <person name="Van Nieuwerburgh F."/>
            <person name="Deforce D."/>
            <person name="Chang C."/>
            <person name="Karol K.G."/>
            <person name="Hedrich R."/>
            <person name="Ulvskov P."/>
            <person name="Glockner G."/>
            <person name="Delwiche C.F."/>
            <person name="Petrasek J."/>
            <person name="Van de Peer Y."/>
            <person name="Friml J."/>
            <person name="Beilby M."/>
            <person name="Dolan L."/>
            <person name="Kohara Y."/>
            <person name="Sugano S."/>
            <person name="Fujiyama A."/>
            <person name="Delaux P.-M."/>
            <person name="Quint M."/>
            <person name="TheiBen G."/>
            <person name="Hagemann M."/>
            <person name="Harholt J."/>
            <person name="Dunand C."/>
            <person name="Zachgo S."/>
            <person name="Langdale J."/>
            <person name="Maumus F."/>
            <person name="Straeten D.V.D."/>
            <person name="Gould S.B."/>
            <person name="Rensing S.A."/>
        </authorList>
    </citation>
    <scope>NUCLEOTIDE SEQUENCE [LARGE SCALE GENOMIC DNA]</scope>
    <source>
        <strain evidence="3 4">S276</strain>
    </source>
</reference>
<feature type="region of interest" description="Disordered" evidence="1">
    <location>
        <begin position="1"/>
        <end position="99"/>
    </location>
</feature>
<proteinExistence type="predicted"/>
<gene>
    <name evidence="3" type="ORF">CBR_g19017</name>
</gene>
<protein>
    <recommendedName>
        <fullName evidence="2">Myb-like domain-containing protein</fullName>
    </recommendedName>
</protein>
<organism evidence="3 4">
    <name type="scientific">Chara braunii</name>
    <name type="common">Braun's stonewort</name>
    <dbReference type="NCBI Taxonomy" id="69332"/>
    <lineage>
        <taxon>Eukaryota</taxon>
        <taxon>Viridiplantae</taxon>
        <taxon>Streptophyta</taxon>
        <taxon>Charophyceae</taxon>
        <taxon>Charales</taxon>
        <taxon>Characeae</taxon>
        <taxon>Chara</taxon>
    </lineage>
</organism>
<dbReference type="PANTHER" id="PTHR33492">
    <property type="entry name" value="OSJNBA0043A12.37 PROTEIN-RELATED"/>
    <property type="match status" value="1"/>
</dbReference>
<sequence length="554" mass="59517">MAGMQAHAGVGAGQGGRRPPTPEPPRRYDPSLYRHLDSWETPLPPSDEEPEMEELPTLPLASGSTQLLSQTGQAGGSASNEGDEFTSLLHQGLGDDDDGGLDLRFGLCSGRAREVSRTFIIDADPSPRGVQHTASQHTEHSTLRVGASDTGGVGPSAVARQHGSTVPSADRLTSTCPSLNGVAAGSLRIGGARPSMPNRTMPTQPDLRDEGACIPPVRPGPTVENITRGVSNMRTHSDGGDDDGGGGDDADERLREDVEAGDDDDDIPIRPLGKTSGRGRGRSRGAVHGRSIGRGGRGGVSDDGEKFVTYWSPEEQMRLVRCKREQEMHLSGLGHNYGRMQTKEWKWDDIAKRMANVGRPKDADDCMKKWDNIFQNYKKIQRFQNASGRPYFFGLSNKERKEHNFKLRMERALCNEIHAGMVGNHTIFPPNVADTGSPDGVHLPRRGAGGGESVGSEAGGEGFPEERSSARDSDINAGSGAGGGKRKNARQQALESIADVMDRHGELMSSTIESCSKRQCSIFTRRCDILEQEVAVQLRGGRRDGVGRGEGALS</sequence>
<dbReference type="PROSITE" id="PS50090">
    <property type="entry name" value="MYB_LIKE"/>
    <property type="match status" value="1"/>
</dbReference>
<dbReference type="OrthoDB" id="8933168at2759"/>
<evidence type="ECO:0000256" key="1">
    <source>
        <dbReference type="SAM" id="MobiDB-lite"/>
    </source>
</evidence>
<accession>A0A388KX30</accession>
<evidence type="ECO:0000259" key="2">
    <source>
        <dbReference type="PROSITE" id="PS50090"/>
    </source>
</evidence>